<gene>
    <name evidence="2" type="ORF">SAMN00120144_0164</name>
</gene>
<evidence type="ECO:0000256" key="1">
    <source>
        <dbReference type="ARBA" id="ARBA00007613"/>
    </source>
</evidence>
<dbReference type="AlphaFoldDB" id="A0A1W1W170"/>
<sequence>MRFVRLNNSQNTTAFKIDVVTNVSKAFYDILLTQEQLRILDEAIVRQEKQLKDAFAQYEVGIADKIDYKRASISVKNARAQRKTTAG</sequence>
<comment type="similarity">
    <text evidence="1">Belongs to the outer membrane factor (OMF) (TC 1.B.17) family.</text>
</comment>
<dbReference type="Proteomes" id="UP000192266">
    <property type="component" value="Unassembled WGS sequence"/>
</dbReference>
<organism evidence="2 3">
    <name type="scientific">Hymenobacter roseosalivarius DSM 11622</name>
    <dbReference type="NCBI Taxonomy" id="645990"/>
    <lineage>
        <taxon>Bacteria</taxon>
        <taxon>Pseudomonadati</taxon>
        <taxon>Bacteroidota</taxon>
        <taxon>Cytophagia</taxon>
        <taxon>Cytophagales</taxon>
        <taxon>Hymenobacteraceae</taxon>
        <taxon>Hymenobacter</taxon>
    </lineage>
</organism>
<protein>
    <submittedName>
        <fullName evidence="2">Uncharacterized protein</fullName>
    </submittedName>
</protein>
<keyword evidence="3" id="KW-1185">Reference proteome</keyword>
<dbReference type="STRING" id="645990.SAMN00120144_0164"/>
<dbReference type="Pfam" id="PF02321">
    <property type="entry name" value="OEP"/>
    <property type="match status" value="1"/>
</dbReference>
<dbReference type="GO" id="GO:0015562">
    <property type="term" value="F:efflux transmembrane transporter activity"/>
    <property type="evidence" value="ECO:0007669"/>
    <property type="project" value="InterPro"/>
</dbReference>
<evidence type="ECO:0000313" key="2">
    <source>
        <dbReference type="EMBL" id="SMB99379.1"/>
    </source>
</evidence>
<dbReference type="InterPro" id="IPR003423">
    <property type="entry name" value="OMP_efflux"/>
</dbReference>
<dbReference type="RefSeq" id="WP_084447233.1">
    <property type="nucleotide sequence ID" value="NZ_FWWW01000091.1"/>
</dbReference>
<dbReference type="SUPFAM" id="SSF56954">
    <property type="entry name" value="Outer membrane efflux proteins (OEP)"/>
    <property type="match status" value="1"/>
</dbReference>
<reference evidence="2 3" key="1">
    <citation type="submission" date="2017-04" db="EMBL/GenBank/DDBJ databases">
        <authorList>
            <person name="Afonso C.L."/>
            <person name="Miller P.J."/>
            <person name="Scott M.A."/>
            <person name="Spackman E."/>
            <person name="Goraichik I."/>
            <person name="Dimitrov K.M."/>
            <person name="Suarez D.L."/>
            <person name="Swayne D.E."/>
        </authorList>
    </citation>
    <scope>NUCLEOTIDE SEQUENCE [LARGE SCALE GENOMIC DNA]</scope>
    <source>
        <strain evidence="2 3">DSM 11622</strain>
    </source>
</reference>
<dbReference type="Gene3D" id="1.20.1600.10">
    <property type="entry name" value="Outer membrane efflux proteins (OEP)"/>
    <property type="match status" value="1"/>
</dbReference>
<evidence type="ECO:0000313" key="3">
    <source>
        <dbReference type="Proteomes" id="UP000192266"/>
    </source>
</evidence>
<dbReference type="OrthoDB" id="367883at2"/>
<dbReference type="EMBL" id="FWWW01000091">
    <property type="protein sequence ID" value="SMB99379.1"/>
    <property type="molecule type" value="Genomic_DNA"/>
</dbReference>
<proteinExistence type="inferred from homology"/>
<name>A0A1W1W170_9BACT</name>
<accession>A0A1W1W170</accession>